<sequence>MQANQPQGGGAKASTTTSAARTRPAMASKRLDLPSICDICGNARSTGKHQRCSRIRQQAKAVEWASYMANLVARKTQGGRRHA</sequence>
<dbReference type="EMBL" id="MK034952">
    <property type="protein sequence ID" value="AZF87883.1"/>
    <property type="molecule type" value="Genomic_DNA"/>
</dbReference>
<feature type="region of interest" description="Disordered" evidence="1">
    <location>
        <begin position="1"/>
        <end position="27"/>
    </location>
</feature>
<proteinExistence type="predicted"/>
<keyword evidence="3" id="KW-1185">Reference proteome</keyword>
<evidence type="ECO:0000313" key="3">
    <source>
        <dbReference type="Proteomes" id="UP000279248"/>
    </source>
</evidence>
<dbReference type="GeneID" id="55007925"/>
<reference evidence="2 3" key="1">
    <citation type="submission" date="2018-10" db="EMBL/GenBank/DDBJ databases">
        <title>Characterization of the phiCTX-like Pseudomonas aeruginosa phage Dobby isolated from a kidney stone.</title>
        <authorList>
            <person name="Johnson G."/>
            <person name="Putonti C."/>
        </authorList>
    </citation>
    <scope>NUCLEOTIDE SEQUENCE [LARGE SCALE GENOMIC DNA]</scope>
    <source>
        <strain evidence="2 3">Dobby</strain>
    </source>
</reference>
<protein>
    <submittedName>
        <fullName evidence="2">Uncharacterized protein</fullName>
    </submittedName>
</protein>
<dbReference type="RefSeq" id="YP_009816644.1">
    <property type="nucleotide sequence ID" value="NC_048109.1"/>
</dbReference>
<accession>A0A3G8F1B0</accession>
<dbReference type="KEGG" id="vg:55007925"/>
<evidence type="ECO:0000313" key="2">
    <source>
        <dbReference type="EMBL" id="AZF87883.1"/>
    </source>
</evidence>
<feature type="compositionally biased region" description="Low complexity" evidence="1">
    <location>
        <begin position="12"/>
        <end position="27"/>
    </location>
</feature>
<name>A0A3G8F1B0_9CAUD</name>
<dbReference type="Proteomes" id="UP000279248">
    <property type="component" value="Segment"/>
</dbReference>
<evidence type="ECO:0000256" key="1">
    <source>
        <dbReference type="SAM" id="MobiDB-lite"/>
    </source>
</evidence>
<organism evidence="2 3">
    <name type="scientific">Pseudomonas phage Dobby</name>
    <dbReference type="NCBI Taxonomy" id="2483611"/>
    <lineage>
        <taxon>Viruses</taxon>
        <taxon>Duplodnaviria</taxon>
        <taxon>Heunggongvirae</taxon>
        <taxon>Uroviricota</taxon>
        <taxon>Caudoviricetes</taxon>
        <taxon>Peduoviridae</taxon>
        <taxon>Citexvirus</taxon>
        <taxon>Citexvirus dobby</taxon>
    </lineage>
</organism>